<feature type="compositionally biased region" description="Basic and acidic residues" evidence="16">
    <location>
        <begin position="383"/>
        <end position="419"/>
    </location>
</feature>
<dbReference type="SMART" id="SM00316">
    <property type="entry name" value="S1"/>
    <property type="match status" value="1"/>
</dbReference>
<keyword evidence="7" id="KW-0819">tRNA processing</keyword>
<dbReference type="GO" id="GO:0008033">
    <property type="term" value="P:tRNA processing"/>
    <property type="evidence" value="ECO:0007669"/>
    <property type="project" value="UniProtKB-KW"/>
</dbReference>
<evidence type="ECO:0000256" key="13">
    <source>
        <dbReference type="ARBA" id="ARBA00050524"/>
    </source>
</evidence>
<feature type="compositionally biased region" description="Gly residues" evidence="16">
    <location>
        <begin position="857"/>
        <end position="871"/>
    </location>
</feature>
<feature type="compositionally biased region" description="Acidic residues" evidence="16">
    <location>
        <begin position="331"/>
        <end position="344"/>
    </location>
</feature>
<dbReference type="SUPFAM" id="SSF50249">
    <property type="entry name" value="Nucleic acid-binding proteins"/>
    <property type="match status" value="1"/>
</dbReference>
<dbReference type="FunFam" id="2.40.50.140:FF:000066">
    <property type="entry name" value="Ribonuclease E"/>
    <property type="match status" value="1"/>
</dbReference>
<dbReference type="EC" id="3.1.26.12" evidence="14"/>
<evidence type="ECO:0000313" key="19">
    <source>
        <dbReference type="Proteomes" id="UP000243542"/>
    </source>
</evidence>
<evidence type="ECO:0000256" key="1">
    <source>
        <dbReference type="ARBA" id="ARBA00001946"/>
    </source>
</evidence>
<feature type="compositionally biased region" description="Polar residues" evidence="16">
    <location>
        <begin position="8"/>
        <end position="18"/>
    </location>
</feature>
<keyword evidence="11" id="KW-0460">Magnesium</keyword>
<feature type="compositionally biased region" description="Low complexity" evidence="16">
    <location>
        <begin position="1040"/>
        <end position="1051"/>
    </location>
</feature>
<feature type="compositionally biased region" description="Low complexity" evidence="16">
    <location>
        <begin position="78"/>
        <end position="102"/>
    </location>
</feature>
<comment type="caution">
    <text evidence="18">The sequence shown here is derived from an EMBL/GenBank/DDBJ whole genome shotgun (WGS) entry which is preliminary data.</text>
</comment>
<dbReference type="GO" id="GO:0046872">
    <property type="term" value="F:metal ion binding"/>
    <property type="evidence" value="ECO:0007669"/>
    <property type="project" value="UniProtKB-KW"/>
</dbReference>
<dbReference type="Pfam" id="PF10150">
    <property type="entry name" value="RNase_E_G"/>
    <property type="match status" value="1"/>
</dbReference>
<keyword evidence="5" id="KW-0963">Cytoplasm</keyword>
<name>A0A2A9FHV8_9PSEU</name>
<accession>A0A2A9FHV8</accession>
<evidence type="ECO:0000313" key="18">
    <source>
        <dbReference type="EMBL" id="PFG50336.1"/>
    </source>
</evidence>
<dbReference type="AlphaFoldDB" id="A0A2A9FHV8"/>
<comment type="similarity">
    <text evidence="4">Belongs to the RNase E/G family.</text>
</comment>
<dbReference type="InterPro" id="IPR012340">
    <property type="entry name" value="NA-bd_OB-fold"/>
</dbReference>
<evidence type="ECO:0000256" key="8">
    <source>
        <dbReference type="ARBA" id="ARBA00022723"/>
    </source>
</evidence>
<feature type="compositionally biased region" description="Low complexity" evidence="16">
    <location>
        <begin position="988"/>
        <end position="998"/>
    </location>
</feature>
<gene>
    <name evidence="18" type="ORF">ATK36_5562</name>
</gene>
<evidence type="ECO:0000256" key="15">
    <source>
        <dbReference type="ARBA" id="ARBA00072999"/>
    </source>
</evidence>
<keyword evidence="10" id="KW-0862">Zinc</keyword>
<evidence type="ECO:0000256" key="10">
    <source>
        <dbReference type="ARBA" id="ARBA00022833"/>
    </source>
</evidence>
<evidence type="ECO:0000256" key="12">
    <source>
        <dbReference type="ARBA" id="ARBA00022884"/>
    </source>
</evidence>
<feature type="compositionally biased region" description="Low complexity" evidence="16">
    <location>
        <begin position="1060"/>
        <end position="1078"/>
    </location>
</feature>
<sequence>MPNADTPADQTGGTTAEPTSRLGELPPRIRVHALAKLLGQSSRDLLAKLAELGESPRSAASSVTREVAHQVAEALDQAAGATPATDTTPAADPAPATPATDEATARADRPAETPAPEATTTETPARPARTRERRRGSAARTAPEPEAAAAEPAEDSEAKAAAPGQAVVTSPFTTGQAPADAAETTGGKTARGGSRRSRRVVAPAVPAEQQETEQATPARGPVHVPVFAAPSPVFLPPEQQEAQPARSKPAPAVAEATETAEDTAGEDTAAEPRDERPDEDGEDANGRRRRRRGRRGRGRGKGGEEGADVAEQSEDAEQPAADQSGKREDKAEQDEADSGDDNDADGGSKRRRRRRRRKGGDDDAAETTAGDDPPNTVTHVRQGKSESERPVRDEVRSVRGSTRLEAKRQRRRDGREAGRRRAPILSEAEFLARREAVERTMVVAEKGDSTQIGVLEDGVLVEHFVTQSGTGSIVGNVYLGRVQNVLPSMEAAFIDIGRGRNAVLYAGEVDWDAAGLEGKARKIEQALSTGDSVLVQVTKDPVGHKGARLTTQISLPGRFLVYVPAGGATGISRKLPENERRRLKDILKRIVPEDAGVIIRTASEGISEEELDRDVQRLKAQWDVIKDKAAAGSGKKGGAPAMLYEEPDLLVKVVRDLFTEDFAQLEVQGGKAWDTIHGYVQHVAPDLTDRLKRYIGNGDAFADHRIDEQITKALDRKVWLPSGGYLVIDRTEAMTVIDVNTGKFTGSGGNLEETVTRNNLESAEEIVRQLRLRDIGGIIVIDFIDMVLESNRELVLRRLTECLGRDRTRHQVAEVTSLGLVQMTRKKIGTGLLEAFSTPCEHCKGRGVVVSTEPQRGNGGGGGGHNGNGHNHGGDTKSSRRSRGRGKGGEEQHTEHQAKNEPVSAGPTPEQRESVASAVQAMANASKAASTRGEHDEPAGEEAEPDRQPREGSGESAGDQPVTAEAPSAEPVRETTGRSATRSRRVASRAAGRAGPARELAGQPVTTAADETEVRPAEPSAGPAREVADAPVTTSADETVVPQAEPAVAPSSPEPEPAEAPEAAAGEPEVEVPAPAGRSGRRRSRRAASRPAGPPVHATDQS</sequence>
<feature type="compositionally biased region" description="Basic residues" evidence="16">
    <location>
        <begin position="349"/>
        <end position="358"/>
    </location>
</feature>
<feature type="compositionally biased region" description="Polar residues" evidence="16">
    <location>
        <begin position="167"/>
        <end position="176"/>
    </location>
</feature>
<dbReference type="GO" id="GO:0003723">
    <property type="term" value="F:RNA binding"/>
    <property type="evidence" value="ECO:0007669"/>
    <property type="project" value="UniProtKB-KW"/>
</dbReference>
<dbReference type="PANTHER" id="PTHR30001">
    <property type="entry name" value="RIBONUCLEASE"/>
    <property type="match status" value="1"/>
</dbReference>
<feature type="compositionally biased region" description="Basic residues" evidence="16">
    <location>
        <begin position="287"/>
        <end position="300"/>
    </location>
</feature>
<evidence type="ECO:0000256" key="9">
    <source>
        <dbReference type="ARBA" id="ARBA00022801"/>
    </source>
</evidence>
<evidence type="ECO:0000256" key="3">
    <source>
        <dbReference type="ARBA" id="ARBA00004496"/>
    </source>
</evidence>
<feature type="compositionally biased region" description="Acidic residues" evidence="16">
    <location>
        <begin position="258"/>
        <end position="269"/>
    </location>
</feature>
<evidence type="ECO:0000256" key="16">
    <source>
        <dbReference type="SAM" id="MobiDB-lite"/>
    </source>
</evidence>
<comment type="catalytic activity">
    <reaction evidence="13">
        <text>Endonucleolytic cleavage of single-stranded RNA in A- and U-rich regions.</text>
        <dbReference type="EC" id="3.1.26.12"/>
    </reaction>
</comment>
<evidence type="ECO:0000256" key="14">
    <source>
        <dbReference type="ARBA" id="ARBA00066879"/>
    </source>
</evidence>
<dbReference type="Pfam" id="PF04760">
    <property type="entry name" value="IF2_N"/>
    <property type="match status" value="1"/>
</dbReference>
<keyword evidence="9" id="KW-0378">Hydrolase</keyword>
<dbReference type="Proteomes" id="UP000243542">
    <property type="component" value="Unassembled WGS sequence"/>
</dbReference>
<dbReference type="Gene3D" id="2.40.50.140">
    <property type="entry name" value="Nucleic acid-binding proteins"/>
    <property type="match status" value="1"/>
</dbReference>
<dbReference type="GO" id="GO:0006364">
    <property type="term" value="P:rRNA processing"/>
    <property type="evidence" value="ECO:0007669"/>
    <property type="project" value="TreeGrafter"/>
</dbReference>
<dbReference type="InterPro" id="IPR004659">
    <property type="entry name" value="RNase_E/G"/>
</dbReference>
<evidence type="ECO:0000259" key="17">
    <source>
        <dbReference type="PROSITE" id="PS50126"/>
    </source>
</evidence>
<dbReference type="GO" id="GO:0006397">
    <property type="term" value="P:mRNA processing"/>
    <property type="evidence" value="ECO:0007669"/>
    <property type="project" value="UniProtKB-KW"/>
</dbReference>
<feature type="region of interest" description="Disordered" evidence="16">
    <location>
        <begin position="53"/>
        <end position="420"/>
    </location>
</feature>
<proteinExistence type="inferred from homology"/>
<dbReference type="PROSITE" id="PS50126">
    <property type="entry name" value="S1"/>
    <property type="match status" value="1"/>
</dbReference>
<evidence type="ECO:0000256" key="11">
    <source>
        <dbReference type="ARBA" id="ARBA00022842"/>
    </source>
</evidence>
<feature type="region of interest" description="Disordered" evidence="16">
    <location>
        <begin position="1"/>
        <end position="27"/>
    </location>
</feature>
<feature type="compositionally biased region" description="Acidic residues" evidence="16">
    <location>
        <begin position="305"/>
        <end position="317"/>
    </location>
</feature>
<feature type="compositionally biased region" description="Basic and acidic residues" evidence="16">
    <location>
        <begin position="887"/>
        <end position="899"/>
    </location>
</feature>
<evidence type="ECO:0000256" key="7">
    <source>
        <dbReference type="ARBA" id="ARBA00022694"/>
    </source>
</evidence>
<feature type="compositionally biased region" description="Basic residues" evidence="16">
    <location>
        <begin position="1079"/>
        <end position="1088"/>
    </location>
</feature>
<dbReference type="InterPro" id="IPR006847">
    <property type="entry name" value="IF2_N"/>
</dbReference>
<evidence type="ECO:0000256" key="4">
    <source>
        <dbReference type="ARBA" id="ARBA00005522"/>
    </source>
</evidence>
<reference evidence="18 19" key="1">
    <citation type="submission" date="2017-10" db="EMBL/GenBank/DDBJ databases">
        <title>Sequencing the genomes of 1000 actinobacteria strains.</title>
        <authorList>
            <person name="Klenk H.-P."/>
        </authorList>
    </citation>
    <scope>NUCLEOTIDE SEQUENCE [LARGE SCALE GENOMIC DNA]</scope>
    <source>
        <strain evidence="18 19">DSM 46092</strain>
    </source>
</reference>
<comment type="cofactor">
    <cofactor evidence="1">
        <name>Mg(2+)</name>
        <dbReference type="ChEBI" id="CHEBI:18420"/>
    </cofactor>
</comment>
<feature type="compositionally biased region" description="Low complexity" evidence="16">
    <location>
        <begin position="112"/>
        <end position="127"/>
    </location>
</feature>
<dbReference type="RefSeq" id="WP_098514086.1">
    <property type="nucleotide sequence ID" value="NZ_JBIAKZ010000003.1"/>
</dbReference>
<dbReference type="InterPro" id="IPR019307">
    <property type="entry name" value="RNA-bd_AU-1/RNase_E/G"/>
</dbReference>
<keyword evidence="19" id="KW-1185">Reference proteome</keyword>
<feature type="compositionally biased region" description="Low complexity" evidence="16">
    <location>
        <begin position="138"/>
        <end position="151"/>
    </location>
</feature>
<evidence type="ECO:0000256" key="5">
    <source>
        <dbReference type="ARBA" id="ARBA00022490"/>
    </source>
</evidence>
<feature type="region of interest" description="Disordered" evidence="16">
    <location>
        <begin position="850"/>
        <end position="1102"/>
    </location>
</feature>
<keyword evidence="12" id="KW-0694">RNA-binding</keyword>
<dbReference type="GO" id="GO:0005737">
    <property type="term" value="C:cytoplasm"/>
    <property type="evidence" value="ECO:0007669"/>
    <property type="project" value="UniProtKB-SubCell"/>
</dbReference>
<dbReference type="InterPro" id="IPR003029">
    <property type="entry name" value="S1_domain"/>
</dbReference>
<organism evidence="18 19">
    <name type="scientific">Amycolatopsis sulphurea</name>
    <dbReference type="NCBI Taxonomy" id="76022"/>
    <lineage>
        <taxon>Bacteria</taxon>
        <taxon>Bacillati</taxon>
        <taxon>Actinomycetota</taxon>
        <taxon>Actinomycetes</taxon>
        <taxon>Pseudonocardiales</taxon>
        <taxon>Pseudonocardiaceae</taxon>
        <taxon>Amycolatopsis</taxon>
    </lineage>
</organism>
<dbReference type="Gene3D" id="1.10.10.2480">
    <property type="match status" value="1"/>
</dbReference>
<keyword evidence="6" id="KW-0507">mRNA processing</keyword>
<dbReference type="CDD" id="cd04453">
    <property type="entry name" value="S1_RNase_E"/>
    <property type="match status" value="1"/>
</dbReference>
<dbReference type="PANTHER" id="PTHR30001:SF0">
    <property type="entry name" value="RIBONUCLEASE G"/>
    <property type="match status" value="1"/>
</dbReference>
<keyword evidence="8" id="KW-0479">Metal-binding</keyword>
<comment type="cofactor">
    <cofactor evidence="2">
        <name>Zn(2+)</name>
        <dbReference type="ChEBI" id="CHEBI:29105"/>
    </cofactor>
</comment>
<comment type="subcellular location">
    <subcellularLocation>
        <location evidence="3">Cytoplasm</location>
    </subcellularLocation>
</comment>
<evidence type="ECO:0000256" key="6">
    <source>
        <dbReference type="ARBA" id="ARBA00022664"/>
    </source>
</evidence>
<dbReference type="EMBL" id="PDJK01000002">
    <property type="protein sequence ID" value="PFG50336.1"/>
    <property type="molecule type" value="Genomic_DNA"/>
</dbReference>
<evidence type="ECO:0000256" key="2">
    <source>
        <dbReference type="ARBA" id="ARBA00001947"/>
    </source>
</evidence>
<protein>
    <recommendedName>
        <fullName evidence="15">Ribonuclease E</fullName>
        <ecNumber evidence="14">3.1.26.12</ecNumber>
    </recommendedName>
</protein>
<feature type="domain" description="S1 motif" evidence="17">
    <location>
        <begin position="475"/>
        <end position="552"/>
    </location>
</feature>
<dbReference type="GO" id="GO:0008995">
    <property type="term" value="F:ribonuclease E activity"/>
    <property type="evidence" value="ECO:0007669"/>
    <property type="project" value="UniProtKB-EC"/>
</dbReference>
<dbReference type="NCBIfam" id="TIGR00757">
    <property type="entry name" value="RNaseEG"/>
    <property type="match status" value="1"/>
</dbReference>